<protein>
    <submittedName>
        <fullName evidence="1">Susd and RagB outer membrane lipoprotein</fullName>
    </submittedName>
</protein>
<dbReference type="Gene3D" id="1.25.40.390">
    <property type="match status" value="2"/>
</dbReference>
<dbReference type="EMBL" id="FOBB01000007">
    <property type="protein sequence ID" value="SEM92606.1"/>
    <property type="molecule type" value="Genomic_DNA"/>
</dbReference>
<gene>
    <name evidence="1" type="ORF">SAMN04488505_10764</name>
</gene>
<dbReference type="InterPro" id="IPR011990">
    <property type="entry name" value="TPR-like_helical_dom_sf"/>
</dbReference>
<dbReference type="PROSITE" id="PS51257">
    <property type="entry name" value="PROKAR_LIPOPROTEIN"/>
    <property type="match status" value="1"/>
</dbReference>
<dbReference type="Pfam" id="PF12741">
    <property type="entry name" value="SusD-like"/>
    <property type="match status" value="2"/>
</dbReference>
<accession>A0A1H8CC60</accession>
<proteinExistence type="predicted"/>
<organism evidence="1 2">
    <name type="scientific">Chitinophaga rupis</name>
    <dbReference type="NCBI Taxonomy" id="573321"/>
    <lineage>
        <taxon>Bacteria</taxon>
        <taxon>Pseudomonadati</taxon>
        <taxon>Bacteroidota</taxon>
        <taxon>Chitinophagia</taxon>
        <taxon>Chitinophagales</taxon>
        <taxon>Chitinophagaceae</taxon>
        <taxon>Chitinophaga</taxon>
    </lineage>
</organism>
<sequence>MKNIIKSTFVLFAASLLVQSCSKFEEINRDPKSANEAQVEVEYALNGSIIGAQMNPDVAERSFVLYWKTGGRQHRQGGLSSGGYDDGWTTAYYNSVSGWLNGVNLAVELATKRIGTDAEKPYTKNLLQVSRIWRAYLLSEMSDNFGPIPIKAFQGVNPEFVSVKDVYYYLLQELKESVAAIDESVVNTDEVKKYDPAFAFDYNKWKRYGNSLRMRLAMRLSEVDPGKAKTEFEEAANSGLLLTESSQIFKVQEKPGWDDLTGVMSREWNAQLISATLNNLYINLGGIPSAAQLPDSLQSHIKPANWAGLRFLNHFSQRTNEPMAGYWFDGLQNTIDPRAYKTFIIPGQFNNPDFCAYPSYTSDAKNTVRSLDDFGNVNAAYTWNATTTGDWGTKGAKNKMFTYEGTNPRLALRFRNSTAQRIFFAPWETYFLLAEGGVRGWTTPMTAQAAYEAGIGSSFEYWGVSQFLGTYLASQAYNNDGTSVSWTHTVEPGATHTMNYKDGYTGTAGTVNIAYPVNTLYKNGAVRNDQLTKIITQKFIAQVPWLPLESWSDQRRLGLPFYENPAIENPLPNLPGLTAANFMTSNIQFFPQRIKYPSSLASSNANGYQQATALLNGTDAILTPLWWAKH</sequence>
<dbReference type="OrthoDB" id="9766256at2"/>
<reference evidence="1 2" key="1">
    <citation type="submission" date="2016-10" db="EMBL/GenBank/DDBJ databases">
        <authorList>
            <person name="de Groot N.N."/>
        </authorList>
    </citation>
    <scope>NUCLEOTIDE SEQUENCE [LARGE SCALE GENOMIC DNA]</scope>
    <source>
        <strain evidence="1 2">DSM 21039</strain>
    </source>
</reference>
<keyword evidence="2" id="KW-1185">Reference proteome</keyword>
<dbReference type="InterPro" id="IPR024302">
    <property type="entry name" value="SusD-like"/>
</dbReference>
<keyword evidence="1" id="KW-0449">Lipoprotein</keyword>
<dbReference type="AlphaFoldDB" id="A0A1H8CC60"/>
<dbReference type="Proteomes" id="UP000198984">
    <property type="component" value="Unassembled WGS sequence"/>
</dbReference>
<evidence type="ECO:0000313" key="2">
    <source>
        <dbReference type="Proteomes" id="UP000198984"/>
    </source>
</evidence>
<dbReference type="RefSeq" id="WP_089917966.1">
    <property type="nucleotide sequence ID" value="NZ_FOBB01000007.1"/>
</dbReference>
<dbReference type="SUPFAM" id="SSF48452">
    <property type="entry name" value="TPR-like"/>
    <property type="match status" value="1"/>
</dbReference>
<evidence type="ECO:0000313" key="1">
    <source>
        <dbReference type="EMBL" id="SEM92606.1"/>
    </source>
</evidence>
<name>A0A1H8CC60_9BACT</name>
<dbReference type="STRING" id="573321.SAMN04488505_10764"/>